<comment type="similarity">
    <text evidence="1 3">Belongs to the EXO70 family.</text>
</comment>
<dbReference type="InterPro" id="IPR046364">
    <property type="entry name" value="Exo70_C"/>
</dbReference>
<accession>A0AAD4ITU8</accession>
<proteinExistence type="inferred from homology"/>
<dbReference type="Proteomes" id="UP001190926">
    <property type="component" value="Unassembled WGS sequence"/>
</dbReference>
<reference evidence="5 6" key="1">
    <citation type="journal article" date="2021" name="Nat. Commun.">
        <title>Incipient diploidization of the medicinal plant Perilla within 10,000 years.</title>
        <authorList>
            <person name="Zhang Y."/>
            <person name="Shen Q."/>
            <person name="Leng L."/>
            <person name="Zhang D."/>
            <person name="Chen S."/>
            <person name="Shi Y."/>
            <person name="Ning Z."/>
            <person name="Chen S."/>
        </authorList>
    </citation>
    <scope>NUCLEOTIDE SEQUENCE [LARGE SCALE GENOMIC DNA]</scope>
    <source>
        <strain evidence="6">cv. PC099</strain>
    </source>
</reference>
<sequence>MEESPGLVNLLAAREILKSGIQKSRTVATAVDQTGSRLNQASHNLAYLQAPIKNMATKCAVYEIGGHVDRAIAPAASVLKVLDLVYELQDSLQIDPRAPALFTHLAIIKRLQGALKLLADNCKLVILWLEDVVQILKDNAAAAADDDWYLVHVSKVVNILVELQVFSQDGGGVLSSAFDRLEIEFRRLLTETDFSHPTDSDEDNNIEDSFFPAPVIQELQAITEVLAANNRLDKCSSIYAQVRIANARATIQALNVEYLGIQLSEMDSVQNVEAYIYQWDEHMEFAVRNLLQKEYRLCSEVYKRVGKDVWMDCFSKIATECGFIDIFDFGSSVCKCKKEAMKLLTLLKIFSTLDKLRLQFNELFSGKFCVNIQNQTRALVKKVVDGACEIFWELLAQVELQRASSPPPDGDIPRLVYFVTDYCDQLLEDENRSILTRVLEISQVWNQANVEDGLLSNEIHSIMKALEINLESWSQSYNDTALSYLFMMNSHWYLCNSTRGNKLGELMGKSWLWAYEESVEYYEALYLGESWENLLVLLHEEGLTLFPGGRAINRDLVKTRIRIFCEAFDEMYKKQSKWILCDKALRWKTCQLIVEAIVPPYKSYLQRFMAGLDHETERVKYTAESLEKLIGLLFQPKLEKYGGSKCTDLIGMKNATINHFSSTPAAA</sequence>
<keyword evidence="6" id="KW-1185">Reference proteome</keyword>
<comment type="caution">
    <text evidence="5">The sequence shown here is derived from an EMBL/GenBank/DDBJ whole genome shotgun (WGS) entry which is preliminary data.</text>
</comment>
<dbReference type="Pfam" id="PF03081">
    <property type="entry name" value="Exo70_C"/>
    <property type="match status" value="1"/>
</dbReference>
<evidence type="ECO:0000256" key="2">
    <source>
        <dbReference type="ARBA" id="ARBA00022448"/>
    </source>
</evidence>
<evidence type="ECO:0000259" key="4">
    <source>
        <dbReference type="Pfam" id="PF03081"/>
    </source>
</evidence>
<dbReference type="EMBL" id="SDAM02002666">
    <property type="protein sequence ID" value="KAH6821179.1"/>
    <property type="molecule type" value="Genomic_DNA"/>
</dbReference>
<dbReference type="PANTHER" id="PTHR12542:SF85">
    <property type="entry name" value="EXOCYST SUBUNIT EXO70 FAMILY PROTEIN"/>
    <property type="match status" value="1"/>
</dbReference>
<evidence type="ECO:0000313" key="6">
    <source>
        <dbReference type="Proteomes" id="UP001190926"/>
    </source>
</evidence>
<protein>
    <recommendedName>
        <fullName evidence="3">Exocyst subunit Exo70 family protein</fullName>
    </recommendedName>
</protein>
<evidence type="ECO:0000313" key="5">
    <source>
        <dbReference type="EMBL" id="KAH6821179.1"/>
    </source>
</evidence>
<organism evidence="5 6">
    <name type="scientific">Perilla frutescens var. hirtella</name>
    <name type="common">Perilla citriodora</name>
    <name type="synonym">Perilla setoyensis</name>
    <dbReference type="NCBI Taxonomy" id="608512"/>
    <lineage>
        <taxon>Eukaryota</taxon>
        <taxon>Viridiplantae</taxon>
        <taxon>Streptophyta</taxon>
        <taxon>Embryophyta</taxon>
        <taxon>Tracheophyta</taxon>
        <taxon>Spermatophyta</taxon>
        <taxon>Magnoliopsida</taxon>
        <taxon>eudicotyledons</taxon>
        <taxon>Gunneridae</taxon>
        <taxon>Pentapetalae</taxon>
        <taxon>asterids</taxon>
        <taxon>lamiids</taxon>
        <taxon>Lamiales</taxon>
        <taxon>Lamiaceae</taxon>
        <taxon>Nepetoideae</taxon>
        <taxon>Elsholtzieae</taxon>
        <taxon>Perilla</taxon>
    </lineage>
</organism>
<name>A0AAD4ITU8_PERFH</name>
<keyword evidence="2 3" id="KW-0813">Transport</keyword>
<dbReference type="InterPro" id="IPR016159">
    <property type="entry name" value="Cullin_repeat-like_dom_sf"/>
</dbReference>
<feature type="domain" description="Exocyst complex subunit Exo70 C-terminal" evidence="4">
    <location>
        <begin position="278"/>
        <end position="630"/>
    </location>
</feature>
<gene>
    <name evidence="5" type="ORF">C2S53_019694</name>
</gene>
<dbReference type="GO" id="GO:0015031">
    <property type="term" value="P:protein transport"/>
    <property type="evidence" value="ECO:0007669"/>
    <property type="project" value="UniProtKB-KW"/>
</dbReference>
<dbReference type="GO" id="GO:0005546">
    <property type="term" value="F:phosphatidylinositol-4,5-bisphosphate binding"/>
    <property type="evidence" value="ECO:0007669"/>
    <property type="project" value="InterPro"/>
</dbReference>
<dbReference type="SUPFAM" id="SSF74788">
    <property type="entry name" value="Cullin repeat-like"/>
    <property type="match status" value="1"/>
</dbReference>
<dbReference type="Pfam" id="PF20669">
    <property type="entry name" value="Exo70_N"/>
    <property type="match status" value="1"/>
</dbReference>
<dbReference type="PANTHER" id="PTHR12542">
    <property type="entry name" value="EXOCYST COMPLEX PROTEIN EXO70"/>
    <property type="match status" value="1"/>
</dbReference>
<dbReference type="AlphaFoldDB" id="A0AAD4ITU8"/>
<evidence type="ECO:0000256" key="1">
    <source>
        <dbReference type="ARBA" id="ARBA00006756"/>
    </source>
</evidence>
<keyword evidence="3" id="KW-0268">Exocytosis</keyword>
<comment type="function">
    <text evidence="3">Component of the exocyst complex.</text>
</comment>
<dbReference type="InterPro" id="IPR004140">
    <property type="entry name" value="Exo70"/>
</dbReference>
<keyword evidence="3" id="KW-0653">Protein transport</keyword>
<dbReference type="Gene3D" id="1.20.1280.170">
    <property type="entry name" value="Exocyst complex component Exo70"/>
    <property type="match status" value="1"/>
</dbReference>
<dbReference type="GO" id="GO:0006887">
    <property type="term" value="P:exocytosis"/>
    <property type="evidence" value="ECO:0007669"/>
    <property type="project" value="UniProtKB-KW"/>
</dbReference>
<evidence type="ECO:0000256" key="3">
    <source>
        <dbReference type="RuleBase" id="RU365026"/>
    </source>
</evidence>
<dbReference type="GO" id="GO:0000145">
    <property type="term" value="C:exocyst"/>
    <property type="evidence" value="ECO:0007669"/>
    <property type="project" value="InterPro"/>
</dbReference>